<gene>
    <name evidence="9" type="ordered locus">Hoch_0240</name>
</gene>
<evidence type="ECO:0000259" key="8">
    <source>
        <dbReference type="Pfam" id="PF07992"/>
    </source>
</evidence>
<evidence type="ECO:0000256" key="1">
    <source>
        <dbReference type="ARBA" id="ARBA00007532"/>
    </source>
</evidence>
<dbReference type="InterPro" id="IPR001100">
    <property type="entry name" value="Pyr_nuc-diS_OxRdtase"/>
</dbReference>
<dbReference type="PRINTS" id="PR00411">
    <property type="entry name" value="PNDRDTASEI"/>
</dbReference>
<feature type="active site" description="Proton acceptor" evidence="4">
    <location>
        <position position="462"/>
    </location>
</feature>
<feature type="binding site" evidence="5">
    <location>
        <position position="331"/>
    </location>
    <ligand>
        <name>FAD</name>
        <dbReference type="ChEBI" id="CHEBI:57692"/>
    </ligand>
</feature>
<dbReference type="Gene3D" id="3.30.390.30">
    <property type="match status" value="1"/>
</dbReference>
<reference evidence="9 10" key="1">
    <citation type="journal article" date="2010" name="Stand. Genomic Sci.">
        <title>Complete genome sequence of Haliangium ochraceum type strain (SMP-2).</title>
        <authorList>
            <consortium name="US DOE Joint Genome Institute (JGI-PGF)"/>
            <person name="Ivanova N."/>
            <person name="Daum C."/>
            <person name="Lang E."/>
            <person name="Abt B."/>
            <person name="Kopitz M."/>
            <person name="Saunders E."/>
            <person name="Lapidus A."/>
            <person name="Lucas S."/>
            <person name="Glavina Del Rio T."/>
            <person name="Nolan M."/>
            <person name="Tice H."/>
            <person name="Copeland A."/>
            <person name="Cheng J.F."/>
            <person name="Chen F."/>
            <person name="Bruce D."/>
            <person name="Goodwin L."/>
            <person name="Pitluck S."/>
            <person name="Mavromatis K."/>
            <person name="Pati A."/>
            <person name="Mikhailova N."/>
            <person name="Chen A."/>
            <person name="Palaniappan K."/>
            <person name="Land M."/>
            <person name="Hauser L."/>
            <person name="Chang Y.J."/>
            <person name="Jeffries C.D."/>
            <person name="Detter J.C."/>
            <person name="Brettin T."/>
            <person name="Rohde M."/>
            <person name="Goker M."/>
            <person name="Bristow J."/>
            <person name="Markowitz V."/>
            <person name="Eisen J.A."/>
            <person name="Hugenholtz P."/>
            <person name="Kyrpides N.C."/>
            <person name="Klenk H.P."/>
        </authorList>
    </citation>
    <scope>NUCLEOTIDE SEQUENCE [LARGE SCALE GENOMIC DNA]</scope>
    <source>
        <strain evidence="10">DSM 14365 / CIP 107738 / JCM 11303 / AJ 13395 / SMP-2</strain>
    </source>
</reference>
<organism evidence="9 10">
    <name type="scientific">Haliangium ochraceum (strain DSM 14365 / JCM 11303 / SMP-2)</name>
    <dbReference type="NCBI Taxonomy" id="502025"/>
    <lineage>
        <taxon>Bacteria</taxon>
        <taxon>Pseudomonadati</taxon>
        <taxon>Myxococcota</taxon>
        <taxon>Polyangia</taxon>
        <taxon>Haliangiales</taxon>
        <taxon>Kofleriaceae</taxon>
        <taxon>Haliangium</taxon>
    </lineage>
</organism>
<dbReference type="STRING" id="502025.Hoch_0240"/>
<keyword evidence="10" id="KW-1185">Reference proteome</keyword>
<dbReference type="SUPFAM" id="SSF55424">
    <property type="entry name" value="FAD/NAD-linked reductases, dimerisation (C-terminal) domain"/>
    <property type="match status" value="1"/>
</dbReference>
<evidence type="ECO:0000256" key="3">
    <source>
        <dbReference type="ARBA" id="ARBA00022827"/>
    </source>
</evidence>
<feature type="binding site" evidence="5">
    <location>
        <begin position="201"/>
        <end position="208"/>
    </location>
    <ligand>
        <name>NAD(+)</name>
        <dbReference type="ChEBI" id="CHEBI:57540"/>
    </ligand>
</feature>
<dbReference type="GO" id="GO:0050660">
    <property type="term" value="F:flavin adenine dinucleotide binding"/>
    <property type="evidence" value="ECO:0007669"/>
    <property type="project" value="TreeGrafter"/>
</dbReference>
<dbReference type="SUPFAM" id="SSF51905">
    <property type="entry name" value="FAD/NAD(P)-binding domain"/>
    <property type="match status" value="1"/>
</dbReference>
<evidence type="ECO:0000256" key="6">
    <source>
        <dbReference type="PIRSR" id="PIRSR000350-4"/>
    </source>
</evidence>
<keyword evidence="3 5" id="KW-0274">FAD</keyword>
<dbReference type="PANTHER" id="PTHR43014">
    <property type="entry name" value="MERCURIC REDUCTASE"/>
    <property type="match status" value="1"/>
</dbReference>
<feature type="binding site" evidence="5">
    <location>
        <position position="289"/>
    </location>
    <ligand>
        <name>NAD(+)</name>
        <dbReference type="ChEBI" id="CHEBI:57540"/>
    </ligand>
</feature>
<feature type="domain" description="FAD/NAD(P)-binding" evidence="8">
    <location>
        <begin position="12"/>
        <end position="346"/>
    </location>
</feature>
<evidence type="ECO:0000256" key="4">
    <source>
        <dbReference type="PIRSR" id="PIRSR000350-2"/>
    </source>
</evidence>
<comment type="similarity">
    <text evidence="1">Belongs to the class-I pyridine nucleotide-disulfide oxidoreductase family.</text>
</comment>
<keyword evidence="2" id="KW-0285">Flavoprotein</keyword>
<dbReference type="EMBL" id="CP001804">
    <property type="protein sequence ID" value="ACY12881.1"/>
    <property type="molecule type" value="Genomic_DNA"/>
</dbReference>
<evidence type="ECO:0000256" key="2">
    <source>
        <dbReference type="ARBA" id="ARBA00022630"/>
    </source>
</evidence>
<dbReference type="GO" id="GO:0003955">
    <property type="term" value="F:NAD(P)H dehydrogenase (quinone) activity"/>
    <property type="evidence" value="ECO:0007669"/>
    <property type="project" value="TreeGrafter"/>
</dbReference>
<feature type="domain" description="Pyridine nucleotide-disulphide oxidoreductase dimerisation" evidence="7">
    <location>
        <begin position="369"/>
        <end position="472"/>
    </location>
</feature>
<dbReference type="eggNOG" id="COG1249">
    <property type="taxonomic scope" value="Bacteria"/>
</dbReference>
<feature type="disulfide bond" description="Redox-active" evidence="6">
    <location>
        <begin position="48"/>
        <end position="53"/>
    </location>
</feature>
<dbReference type="Pfam" id="PF02852">
    <property type="entry name" value="Pyr_redox_dim"/>
    <property type="match status" value="1"/>
</dbReference>
<feature type="binding site" evidence="5">
    <location>
        <begin position="164"/>
        <end position="166"/>
    </location>
    <ligand>
        <name>FAD</name>
        <dbReference type="ChEBI" id="CHEBI:57692"/>
    </ligand>
</feature>
<comment type="cofactor">
    <cofactor evidence="5">
        <name>FAD</name>
        <dbReference type="ChEBI" id="CHEBI:57692"/>
    </cofactor>
    <text evidence="5">Binds 1 FAD per subunit.</text>
</comment>
<accession>D0LHL9</accession>
<dbReference type="InterPro" id="IPR016156">
    <property type="entry name" value="FAD/NAD-linked_Rdtase_dimer_sf"/>
</dbReference>
<keyword evidence="5" id="KW-0520">NAD</keyword>
<name>D0LHL9_HALO1</name>
<dbReference type="Gene3D" id="3.50.50.60">
    <property type="entry name" value="FAD/NAD(P)-binding domain"/>
    <property type="match status" value="2"/>
</dbReference>
<dbReference type="Pfam" id="PF07992">
    <property type="entry name" value="Pyr_redox_2"/>
    <property type="match status" value="1"/>
</dbReference>
<evidence type="ECO:0000313" key="9">
    <source>
        <dbReference type="EMBL" id="ACY12881.1"/>
    </source>
</evidence>
<sequence length="497" mass="53678">MLARMSRETRVDVAILGAGTAGSHALEQVRRTGKSFVVINGGPLGTTCARVGCMPSKLLVQAAELYHDRHRAARVGIRGTEALRVDMPAVLERVRALRDDFVASTIDSFYDKLSQNPDGTQPSKDERARRIDERLIEGYARFTAPGAVEVDGRIIRAERFIIATGSSPIVPDEWAALDERALTTDTLFEQRDLPARMAVLGLGVIGAEMGQALARLGIEVSAFDTSDEIAGLSDPAIAACARELLGRDMNLHLGCEAKPVHADEELRIDFGAGADAVAVTVDKVLVCIGRRPNTGDLGLDDIGAPLDDDGHPQFDAETMQLGDLPIYLAGDASGPPLILHEAADEGRISGFVSSREQTRGFRRREPFGIVFTDPNIATVGEAWNQLDHDDVVVGEVDFSSQGRARVMVRDSGRLRIYGARDSGRVLGAAMCAPLGEHLAHLLAWSIEQKLTVFDLQQMPFYHPTLEEGLSTAIADLAAKVARDAPSPVPELRPAERE</sequence>
<proteinExistence type="inferred from homology"/>
<dbReference type="InterPro" id="IPR023753">
    <property type="entry name" value="FAD/NAD-binding_dom"/>
</dbReference>
<dbReference type="HOGENOM" id="CLU_016755_0_3_7"/>
<evidence type="ECO:0000313" key="10">
    <source>
        <dbReference type="Proteomes" id="UP000001880"/>
    </source>
</evidence>
<dbReference type="AlphaFoldDB" id="D0LHL9"/>
<dbReference type="NCBIfam" id="NF004939">
    <property type="entry name" value="PRK06292.1-1"/>
    <property type="match status" value="1"/>
</dbReference>
<protein>
    <submittedName>
        <fullName evidence="9">Pyridine nucleotide-disulphide oxidoreductase dimerization region</fullName>
    </submittedName>
</protein>
<dbReference type="KEGG" id="hoh:Hoch_0240"/>
<dbReference type="Proteomes" id="UP000001880">
    <property type="component" value="Chromosome"/>
</dbReference>
<evidence type="ECO:0000256" key="5">
    <source>
        <dbReference type="PIRSR" id="PIRSR000350-3"/>
    </source>
</evidence>
<keyword evidence="5" id="KW-0547">Nucleotide-binding</keyword>
<dbReference type="PANTHER" id="PTHR43014:SF4">
    <property type="entry name" value="PYRIDINE NUCLEOTIDE-DISULFIDE OXIDOREDUCTASE RCLA-RELATED"/>
    <property type="match status" value="1"/>
</dbReference>
<evidence type="ECO:0000259" key="7">
    <source>
        <dbReference type="Pfam" id="PF02852"/>
    </source>
</evidence>
<dbReference type="InterPro" id="IPR036188">
    <property type="entry name" value="FAD/NAD-bd_sf"/>
</dbReference>
<dbReference type="InterPro" id="IPR004099">
    <property type="entry name" value="Pyr_nucl-diS_OxRdtase_dimer"/>
</dbReference>
<feature type="binding site" evidence="5">
    <location>
        <position position="57"/>
    </location>
    <ligand>
        <name>FAD</name>
        <dbReference type="ChEBI" id="CHEBI:57692"/>
    </ligand>
</feature>
<dbReference type="PRINTS" id="PR00368">
    <property type="entry name" value="FADPNR"/>
</dbReference>
<dbReference type="PIRSF" id="PIRSF000350">
    <property type="entry name" value="Mercury_reductase_MerA"/>
    <property type="match status" value="1"/>
</dbReference>